<keyword evidence="1" id="KW-0479">Metal-binding</keyword>
<sequence>MSKIPHFFKAKSRIGLTNKPLNQKDWNFGVEDAPDAILTPQFLKIFGNYKLNEFTFPNPEDIDPKDYLSVLRVNLTAYKDLINKNLGVGETQIVIGGDNSITFSSLLALQERMDVSKLGIIHFDSHGDINSFNVSPSKNFHGMYLRPFLDNFDIPQINNLVPSKLKSSQALFIGDLKLDEEESEYFKIHRLENINRSDYLENKEAVISKIKAFLEEYEHIHINFDIDIFDQNIAGATGIPGDGRWGSEVFEILKFISTHPSASLDLAEVNPKKEGAEKTIKLARQILKTILGL</sequence>
<dbReference type="AlphaFoldDB" id="A0A0G0HT43"/>
<comment type="similarity">
    <text evidence="4">Belongs to the arginase family.</text>
</comment>
<dbReference type="EMBL" id="LBSJ01000021">
    <property type="protein sequence ID" value="KKQ15179.1"/>
    <property type="molecule type" value="Genomic_DNA"/>
</dbReference>
<dbReference type="InterPro" id="IPR023696">
    <property type="entry name" value="Ureohydrolase_dom_sf"/>
</dbReference>
<dbReference type="GO" id="GO:0004053">
    <property type="term" value="F:arginase activity"/>
    <property type="evidence" value="ECO:0007669"/>
    <property type="project" value="TreeGrafter"/>
</dbReference>
<proteinExistence type="inferred from homology"/>
<evidence type="ECO:0000313" key="5">
    <source>
        <dbReference type="EMBL" id="KKQ15179.1"/>
    </source>
</evidence>
<organism evidence="5 6">
    <name type="scientific">Candidatus Daviesbacteria bacterium GW2011_GWA1_36_8</name>
    <dbReference type="NCBI Taxonomy" id="1618417"/>
    <lineage>
        <taxon>Bacteria</taxon>
        <taxon>Candidatus Daviesiibacteriota</taxon>
    </lineage>
</organism>
<name>A0A0G0HT43_9BACT</name>
<protein>
    <submittedName>
        <fullName evidence="5">Arginase</fullName>
    </submittedName>
</protein>
<evidence type="ECO:0000256" key="3">
    <source>
        <dbReference type="ARBA" id="ARBA00023211"/>
    </source>
</evidence>
<dbReference type="PROSITE" id="PS51409">
    <property type="entry name" value="ARGINASE_2"/>
    <property type="match status" value="1"/>
</dbReference>
<dbReference type="PANTHER" id="PTHR43782">
    <property type="entry name" value="ARGINASE"/>
    <property type="match status" value="1"/>
</dbReference>
<comment type="caution">
    <text evidence="5">The sequence shown here is derived from an EMBL/GenBank/DDBJ whole genome shotgun (WGS) entry which is preliminary data.</text>
</comment>
<evidence type="ECO:0000256" key="4">
    <source>
        <dbReference type="PROSITE-ProRule" id="PRU00742"/>
    </source>
</evidence>
<reference evidence="5 6" key="1">
    <citation type="journal article" date="2015" name="Nature">
        <title>rRNA introns, odd ribosomes, and small enigmatic genomes across a large radiation of phyla.</title>
        <authorList>
            <person name="Brown C.T."/>
            <person name="Hug L.A."/>
            <person name="Thomas B.C."/>
            <person name="Sharon I."/>
            <person name="Castelle C.J."/>
            <person name="Singh A."/>
            <person name="Wilkins M.J."/>
            <person name="Williams K.H."/>
            <person name="Banfield J.F."/>
        </authorList>
    </citation>
    <scope>NUCLEOTIDE SEQUENCE [LARGE SCALE GENOMIC DNA]</scope>
</reference>
<evidence type="ECO:0000256" key="2">
    <source>
        <dbReference type="ARBA" id="ARBA00022801"/>
    </source>
</evidence>
<keyword evidence="2" id="KW-0378">Hydrolase</keyword>
<dbReference type="Pfam" id="PF00491">
    <property type="entry name" value="Arginase"/>
    <property type="match status" value="1"/>
</dbReference>
<dbReference type="InterPro" id="IPR006035">
    <property type="entry name" value="Ureohydrolase"/>
</dbReference>
<evidence type="ECO:0000313" key="6">
    <source>
        <dbReference type="Proteomes" id="UP000034448"/>
    </source>
</evidence>
<keyword evidence="3" id="KW-0464">Manganese</keyword>
<dbReference type="GO" id="GO:0030145">
    <property type="term" value="F:manganese ion binding"/>
    <property type="evidence" value="ECO:0007669"/>
    <property type="project" value="TreeGrafter"/>
</dbReference>
<dbReference type="SUPFAM" id="SSF52768">
    <property type="entry name" value="Arginase/deacetylase"/>
    <property type="match status" value="1"/>
</dbReference>
<dbReference type="PRINTS" id="PR00116">
    <property type="entry name" value="ARGINASE"/>
</dbReference>
<dbReference type="PANTHER" id="PTHR43782:SF3">
    <property type="entry name" value="ARGINASE"/>
    <property type="match status" value="1"/>
</dbReference>
<dbReference type="Proteomes" id="UP000034448">
    <property type="component" value="Unassembled WGS sequence"/>
</dbReference>
<accession>A0A0G0HT43</accession>
<gene>
    <name evidence="5" type="ORF">US28_C0021G0010</name>
</gene>
<evidence type="ECO:0000256" key="1">
    <source>
        <dbReference type="ARBA" id="ARBA00022723"/>
    </source>
</evidence>
<dbReference type="GO" id="GO:0005829">
    <property type="term" value="C:cytosol"/>
    <property type="evidence" value="ECO:0007669"/>
    <property type="project" value="TreeGrafter"/>
</dbReference>
<dbReference type="Gene3D" id="3.40.800.10">
    <property type="entry name" value="Ureohydrolase domain"/>
    <property type="match status" value="1"/>
</dbReference>